<dbReference type="InterPro" id="IPR015422">
    <property type="entry name" value="PyrdxlP-dep_Trfase_small"/>
</dbReference>
<reference evidence="7 8" key="1">
    <citation type="journal article" date="2014" name="Science">
        <title>Plant genetics. Early allopolyploid evolution in the post-Neolithic Brassica napus oilseed genome.</title>
        <authorList>
            <person name="Chalhoub B."/>
            <person name="Denoeud F."/>
            <person name="Liu S."/>
            <person name="Parkin I.A."/>
            <person name="Tang H."/>
            <person name="Wang X."/>
            <person name="Chiquet J."/>
            <person name="Belcram H."/>
            <person name="Tong C."/>
            <person name="Samans B."/>
            <person name="Correa M."/>
            <person name="Da Silva C."/>
            <person name="Just J."/>
            <person name="Falentin C."/>
            <person name="Koh C.S."/>
            <person name="Le Clainche I."/>
            <person name="Bernard M."/>
            <person name="Bento P."/>
            <person name="Noel B."/>
            <person name="Labadie K."/>
            <person name="Alberti A."/>
            <person name="Charles M."/>
            <person name="Arnaud D."/>
            <person name="Guo H."/>
            <person name="Daviaud C."/>
            <person name="Alamery S."/>
            <person name="Jabbari K."/>
            <person name="Zhao M."/>
            <person name="Edger P.P."/>
            <person name="Chelaifa H."/>
            <person name="Tack D."/>
            <person name="Lassalle G."/>
            <person name="Mestiri I."/>
            <person name="Schnel N."/>
            <person name="Le Paslier M.C."/>
            <person name="Fan G."/>
            <person name="Renault V."/>
            <person name="Bayer P.E."/>
            <person name="Golicz A.A."/>
            <person name="Manoli S."/>
            <person name="Lee T.H."/>
            <person name="Thi V.H."/>
            <person name="Chalabi S."/>
            <person name="Hu Q."/>
            <person name="Fan C."/>
            <person name="Tollenaere R."/>
            <person name="Lu Y."/>
            <person name="Battail C."/>
            <person name="Shen J."/>
            <person name="Sidebottom C.H."/>
            <person name="Wang X."/>
            <person name="Canaguier A."/>
            <person name="Chauveau A."/>
            <person name="Berard A."/>
            <person name="Deniot G."/>
            <person name="Guan M."/>
            <person name="Liu Z."/>
            <person name="Sun F."/>
            <person name="Lim Y.P."/>
            <person name="Lyons E."/>
            <person name="Town C.D."/>
            <person name="Bancroft I."/>
            <person name="Wang X."/>
            <person name="Meng J."/>
            <person name="Ma J."/>
            <person name="Pires J.C."/>
            <person name="King G.J."/>
            <person name="Brunel D."/>
            <person name="Delourme R."/>
            <person name="Renard M."/>
            <person name="Aury J.M."/>
            <person name="Adams K.L."/>
            <person name="Batley J."/>
            <person name="Snowdon R.J."/>
            <person name="Tost J."/>
            <person name="Edwards D."/>
            <person name="Zhou Y."/>
            <person name="Hua W."/>
            <person name="Sharpe A.G."/>
            <person name="Paterson A.H."/>
            <person name="Guan C."/>
            <person name="Wincker P."/>
        </authorList>
    </citation>
    <scope>NUCLEOTIDE SEQUENCE [LARGE SCALE GENOMIC DNA]</scope>
    <source>
        <strain evidence="8">cv. Darmor-bzh</strain>
    </source>
</reference>
<dbReference type="GO" id="GO:0030170">
    <property type="term" value="F:pyridoxal phosphate binding"/>
    <property type="evidence" value="ECO:0007669"/>
    <property type="project" value="InterPro"/>
</dbReference>
<dbReference type="Pfam" id="PF00155">
    <property type="entry name" value="Aminotran_1_2"/>
    <property type="match status" value="1"/>
</dbReference>
<dbReference type="GO" id="GO:0006572">
    <property type="term" value="P:L-tyrosine catabolic process"/>
    <property type="evidence" value="ECO:0000318"/>
    <property type="project" value="GO_Central"/>
</dbReference>
<comment type="similarity">
    <text evidence="2 4">Belongs to the class-I pyridoxal-phosphate-dependent aminotransferase family.</text>
</comment>
<evidence type="ECO:0000256" key="2">
    <source>
        <dbReference type="ARBA" id="ARBA00007441"/>
    </source>
</evidence>
<accession>A0A078HIW1</accession>
<dbReference type="NCBIfam" id="TIGR01265">
    <property type="entry name" value="tyr_nico_aTase"/>
    <property type="match status" value="1"/>
</dbReference>
<dbReference type="Proteomes" id="UP000028999">
    <property type="component" value="Unassembled WGS sequence"/>
</dbReference>
<dbReference type="EMBL" id="LK032423">
    <property type="protein sequence ID" value="CDY38395.1"/>
    <property type="molecule type" value="Genomic_DNA"/>
</dbReference>
<dbReference type="PIRSF" id="PIRSF000517">
    <property type="entry name" value="Tyr_transaminase"/>
    <property type="match status" value="1"/>
</dbReference>
<dbReference type="CDD" id="cd00609">
    <property type="entry name" value="AAT_like"/>
    <property type="match status" value="1"/>
</dbReference>
<dbReference type="GO" id="GO:0005829">
    <property type="term" value="C:cytosol"/>
    <property type="evidence" value="ECO:0000318"/>
    <property type="project" value="GO_Central"/>
</dbReference>
<comment type="cofactor">
    <cofactor evidence="1 4 5">
        <name>pyridoxal 5'-phosphate</name>
        <dbReference type="ChEBI" id="CHEBI:597326"/>
    </cofactor>
</comment>
<dbReference type="PANTHER" id="PTHR45744">
    <property type="entry name" value="TYROSINE AMINOTRANSFERASE"/>
    <property type="match status" value="1"/>
</dbReference>
<feature type="domain" description="Aminotransferase class I/classII large" evidence="6">
    <location>
        <begin position="124"/>
        <end position="371"/>
    </location>
</feature>
<name>A0A078HIW1_BRANA</name>
<dbReference type="InterPro" id="IPR015424">
    <property type="entry name" value="PyrdxlP-dep_Trfase"/>
</dbReference>
<evidence type="ECO:0000313" key="8">
    <source>
        <dbReference type="Proteomes" id="UP000028999"/>
    </source>
</evidence>
<organism evidence="7 8">
    <name type="scientific">Brassica napus</name>
    <name type="common">Rape</name>
    <dbReference type="NCBI Taxonomy" id="3708"/>
    <lineage>
        <taxon>Eukaryota</taxon>
        <taxon>Viridiplantae</taxon>
        <taxon>Streptophyta</taxon>
        <taxon>Embryophyta</taxon>
        <taxon>Tracheophyta</taxon>
        <taxon>Spermatophyta</taxon>
        <taxon>Magnoliopsida</taxon>
        <taxon>eudicotyledons</taxon>
        <taxon>Gunneridae</taxon>
        <taxon>Pentapetalae</taxon>
        <taxon>rosids</taxon>
        <taxon>malvids</taxon>
        <taxon>Brassicales</taxon>
        <taxon>Brassicaceae</taxon>
        <taxon>Brassiceae</taxon>
        <taxon>Brassica</taxon>
    </lineage>
</organism>
<dbReference type="Gene3D" id="3.40.640.10">
    <property type="entry name" value="Type I PLP-dependent aspartate aminotransferase-like (Major domain)"/>
    <property type="match status" value="2"/>
</dbReference>
<evidence type="ECO:0000256" key="5">
    <source>
        <dbReference type="PIRSR" id="PIRSR000517-1"/>
    </source>
</evidence>
<keyword evidence="8" id="KW-1185">Reference proteome</keyword>
<evidence type="ECO:0000256" key="1">
    <source>
        <dbReference type="ARBA" id="ARBA00001933"/>
    </source>
</evidence>
<feature type="modified residue" description="N6-(pyridoxal phosphate)lysine" evidence="5">
    <location>
        <position position="215"/>
    </location>
</feature>
<evidence type="ECO:0000256" key="3">
    <source>
        <dbReference type="ARBA" id="ARBA00022898"/>
    </source>
</evidence>
<dbReference type="Gramene" id="CDY38395">
    <property type="protein sequence ID" value="CDY38395"/>
    <property type="gene ID" value="GSBRNA2T00065819001"/>
</dbReference>
<gene>
    <name evidence="7" type="primary">BnaC01g10040D</name>
    <name evidence="7" type="ORF">GSBRNA2T00065819001</name>
</gene>
<dbReference type="PaxDb" id="3708-A0A078HIW1"/>
<dbReference type="InterPro" id="IPR004839">
    <property type="entry name" value="Aminotransferase_I/II_large"/>
</dbReference>
<dbReference type="InterPro" id="IPR015421">
    <property type="entry name" value="PyrdxlP-dep_Trfase_major"/>
</dbReference>
<dbReference type="AlphaFoldDB" id="A0A078HIW1"/>
<proteinExistence type="inferred from homology"/>
<dbReference type="SUPFAM" id="SSF53383">
    <property type="entry name" value="PLP-dependent transferases"/>
    <property type="match status" value="1"/>
</dbReference>
<protein>
    <submittedName>
        <fullName evidence="7">BnaC01g10040D protein</fullName>
    </submittedName>
</protein>
<sequence>MSYYNHLIVPTLQTETEAQTQTQDASDNNVWRFRGSDTAAKASSVMMRVNVYKLFDLCSLENKKNLLPLGHGDPVVYLCFRTSIHVGNAVVDVIRSGKGNSYGPAAGILPARQAVADYVNRDLTNKKEWEIDLQGIEAMSDENTVAMVIINPNNPCGNVYSHDHLKKVAETARKLGIMVIADEVYRETIYGDNPFVPMGKFSLIAPVITLGSISKGWIVPGWRIGWIALNDPRGLLKSTGVAQSIQHNIDINPDVTTVFQFALPEILEKTTKETFAEKNLILKQNVELVCDRLKDIPCVVCTKKPESCTYLLAKLELSLMEDIEDDMDFCMKLAKEENLVLLPGVALGLKTWIRITIGVEAQMLEDALERLNGFCKRYQKKT</sequence>
<evidence type="ECO:0000259" key="6">
    <source>
        <dbReference type="Pfam" id="PF00155"/>
    </source>
</evidence>
<evidence type="ECO:0000313" key="7">
    <source>
        <dbReference type="EMBL" id="CDY38395.1"/>
    </source>
</evidence>
<keyword evidence="3 4" id="KW-0663">Pyridoxal phosphate</keyword>
<dbReference type="OMA" id="TWIRITI"/>
<dbReference type="STRING" id="3708.A0A078HIW1"/>
<dbReference type="GO" id="GO:0004838">
    <property type="term" value="F:L-tyrosine-2-oxoglutarate transaminase activity"/>
    <property type="evidence" value="ECO:0000318"/>
    <property type="project" value="GO_Central"/>
</dbReference>
<evidence type="ECO:0000256" key="4">
    <source>
        <dbReference type="PIRNR" id="PIRNR000517"/>
    </source>
</evidence>
<dbReference type="Gene3D" id="3.90.1150.10">
    <property type="entry name" value="Aspartate Aminotransferase, domain 1"/>
    <property type="match status" value="2"/>
</dbReference>
<dbReference type="InterPro" id="IPR005958">
    <property type="entry name" value="TyrNic_aminoTrfase"/>
</dbReference>
<dbReference type="PANTHER" id="PTHR45744:SF31">
    <property type="entry name" value="AMINOTRANSFERASE CLASS I_CLASSII DOMAIN-CONTAINING PROTEIN"/>
    <property type="match status" value="1"/>
</dbReference>